<keyword evidence="1" id="KW-0812">Transmembrane</keyword>
<organism evidence="2 3">
    <name type="scientific">Pedobacter soli</name>
    <dbReference type="NCBI Taxonomy" id="390242"/>
    <lineage>
        <taxon>Bacteria</taxon>
        <taxon>Pseudomonadati</taxon>
        <taxon>Bacteroidota</taxon>
        <taxon>Sphingobacteriia</taxon>
        <taxon>Sphingobacteriales</taxon>
        <taxon>Sphingobacteriaceae</taxon>
        <taxon>Pedobacter</taxon>
    </lineage>
</organism>
<proteinExistence type="predicted"/>
<feature type="transmembrane region" description="Helical" evidence="1">
    <location>
        <begin position="259"/>
        <end position="278"/>
    </location>
</feature>
<evidence type="ECO:0008006" key="4">
    <source>
        <dbReference type="Google" id="ProtNLM"/>
    </source>
</evidence>
<evidence type="ECO:0000313" key="2">
    <source>
        <dbReference type="EMBL" id="SDE00672.1"/>
    </source>
</evidence>
<dbReference type="STRING" id="390242.SAMN04488024_11067"/>
<dbReference type="InterPro" id="IPR037883">
    <property type="entry name" value="Knr4/Smi1-like_sf"/>
</dbReference>
<evidence type="ECO:0000256" key="1">
    <source>
        <dbReference type="SAM" id="Phobius"/>
    </source>
</evidence>
<name>A0A1G6ZDW3_9SPHI</name>
<gene>
    <name evidence="2" type="ORF">SAMN04488024_11067</name>
</gene>
<protein>
    <recommendedName>
        <fullName evidence="4">Knr4/Smi1-like domain-containing protein</fullName>
    </recommendedName>
</protein>
<dbReference type="Proteomes" id="UP000199455">
    <property type="component" value="Unassembled WGS sequence"/>
</dbReference>
<dbReference type="EMBL" id="FMZH01000010">
    <property type="protein sequence ID" value="SDE00672.1"/>
    <property type="molecule type" value="Genomic_DNA"/>
</dbReference>
<keyword evidence="1" id="KW-1133">Transmembrane helix</keyword>
<dbReference type="RefSeq" id="WP_090771500.1">
    <property type="nucleotide sequence ID" value="NZ_FMZH01000010.1"/>
</dbReference>
<keyword evidence="1" id="KW-0472">Membrane</keyword>
<sequence>MNIYIEYFQTLKAYLSLLGIDKNTGLAGCSDEEIASLIREKGELPATYEAYLRTIGKKFLFDFMDAENMAYDHLGDINQFALRTFKRNAREPESPFLVISERRYEYISLIHMGEDDPQVWIMSEFWDSRDGENLTIRNNSFTELINSFFRRCLSGYPASFGWVPEGEDRAAYIDMQFKAWEDGINGIAEQISSAGAGIHNPLVISLNQIFLEFYAVDVLNNSAGSGSPPTETEEGNELMNRFLNDLANLKDSHSVEKSFNWGLVAVAVIIVLLLIKLLM</sequence>
<dbReference type="AlphaFoldDB" id="A0A1G6ZDW3"/>
<dbReference type="SUPFAM" id="SSF160631">
    <property type="entry name" value="SMI1/KNR4-like"/>
    <property type="match status" value="1"/>
</dbReference>
<evidence type="ECO:0000313" key="3">
    <source>
        <dbReference type="Proteomes" id="UP000199455"/>
    </source>
</evidence>
<accession>A0A1G6ZDW3</accession>
<keyword evidence="3" id="KW-1185">Reference proteome</keyword>
<reference evidence="3" key="1">
    <citation type="submission" date="2016-10" db="EMBL/GenBank/DDBJ databases">
        <authorList>
            <person name="Varghese N."/>
            <person name="Submissions S."/>
        </authorList>
    </citation>
    <scope>NUCLEOTIDE SEQUENCE [LARGE SCALE GENOMIC DNA]</scope>
    <source>
        <strain evidence="3">DSM 18609</strain>
    </source>
</reference>